<evidence type="ECO:0000313" key="3">
    <source>
        <dbReference type="EMBL" id="CAI0542784.1"/>
    </source>
</evidence>
<evidence type="ECO:0000313" key="4">
    <source>
        <dbReference type="Proteomes" id="UP001154282"/>
    </source>
</evidence>
<dbReference type="AlphaFoldDB" id="A0AAV0QEQ3"/>
<dbReference type="GO" id="GO:0046983">
    <property type="term" value="F:protein dimerization activity"/>
    <property type="evidence" value="ECO:0007669"/>
    <property type="project" value="InterPro"/>
</dbReference>
<sequence length="352" mass="39482">MEINSLVNRLSHLCIKNPHILNVHPFLGQCIPHPFTSMANDVLSAGRDIIQKIRDNITYIMTSESRVDMFFMLKLQLLVPGDAGLLFEKPSQWSTTYEMLQSAWDMKEVFSCLDTLIPEYGEADAPTMEDWNRVEIICNHLKPLVDATNSLVSSSSSPPCPPAATLLMKAMGVHLQIAEFADSGDQFVRSFVEPMQGKMEEYWKQCGVALAIAVAMDPRYKMQLVEFSFPKIFGDESSSVYVKMVDDGVHELFAEYLAALSPPPPYAANYGCSGGGSVSEHGLADFDVFITETTTSQQQYKSELDRYLDEWLESRSSDLDVVEWWNRDSVRARYPTLSKMAMDILSIPVATA</sequence>
<evidence type="ECO:0008006" key="5">
    <source>
        <dbReference type="Google" id="ProtNLM"/>
    </source>
</evidence>
<dbReference type="SUPFAM" id="SSF53098">
    <property type="entry name" value="Ribonuclease H-like"/>
    <property type="match status" value="1"/>
</dbReference>
<accession>A0AAV0QEQ3</accession>
<evidence type="ECO:0000259" key="1">
    <source>
        <dbReference type="Pfam" id="PF05699"/>
    </source>
</evidence>
<dbReference type="InterPro" id="IPR012337">
    <property type="entry name" value="RNaseH-like_sf"/>
</dbReference>
<dbReference type="Pfam" id="PF14372">
    <property type="entry name" value="hAT-like_RNase-H"/>
    <property type="match status" value="1"/>
</dbReference>
<evidence type="ECO:0000259" key="2">
    <source>
        <dbReference type="Pfam" id="PF14372"/>
    </source>
</evidence>
<keyword evidence="4" id="KW-1185">Reference proteome</keyword>
<comment type="caution">
    <text evidence="3">The sequence shown here is derived from an EMBL/GenBank/DDBJ whole genome shotgun (WGS) entry which is preliminary data.</text>
</comment>
<dbReference type="Pfam" id="PF05699">
    <property type="entry name" value="Dimer_Tnp_hAT"/>
    <property type="match status" value="1"/>
</dbReference>
<dbReference type="Proteomes" id="UP001154282">
    <property type="component" value="Unassembled WGS sequence"/>
</dbReference>
<feature type="domain" description="hAT-like transposase RNase-H fold" evidence="2">
    <location>
        <begin position="157"/>
        <end position="256"/>
    </location>
</feature>
<name>A0AAV0QEQ3_9ROSI</name>
<organism evidence="3 4">
    <name type="scientific">Linum tenue</name>
    <dbReference type="NCBI Taxonomy" id="586396"/>
    <lineage>
        <taxon>Eukaryota</taxon>
        <taxon>Viridiplantae</taxon>
        <taxon>Streptophyta</taxon>
        <taxon>Embryophyta</taxon>
        <taxon>Tracheophyta</taxon>
        <taxon>Spermatophyta</taxon>
        <taxon>Magnoliopsida</taxon>
        <taxon>eudicotyledons</taxon>
        <taxon>Gunneridae</taxon>
        <taxon>Pentapetalae</taxon>
        <taxon>rosids</taxon>
        <taxon>fabids</taxon>
        <taxon>Malpighiales</taxon>
        <taxon>Linaceae</taxon>
        <taxon>Linum</taxon>
    </lineage>
</organism>
<proteinExistence type="predicted"/>
<protein>
    <recommendedName>
        <fullName evidence="5">HAT C-terminal dimerisation domain-containing protein</fullName>
    </recommendedName>
</protein>
<dbReference type="PANTHER" id="PTHR23272">
    <property type="entry name" value="BED FINGER-RELATED"/>
    <property type="match status" value="1"/>
</dbReference>
<dbReference type="InterPro" id="IPR008906">
    <property type="entry name" value="HATC_C_dom"/>
</dbReference>
<reference evidence="3" key="1">
    <citation type="submission" date="2022-08" db="EMBL/GenBank/DDBJ databases">
        <authorList>
            <person name="Gutierrez-Valencia J."/>
        </authorList>
    </citation>
    <scope>NUCLEOTIDE SEQUENCE</scope>
</reference>
<dbReference type="EMBL" id="CAMGYJ010000009">
    <property type="protein sequence ID" value="CAI0542784.1"/>
    <property type="molecule type" value="Genomic_DNA"/>
</dbReference>
<gene>
    <name evidence="3" type="ORF">LITE_LOCUS42612</name>
</gene>
<feature type="domain" description="HAT C-terminal dimerisation" evidence="1">
    <location>
        <begin position="303"/>
        <end position="352"/>
    </location>
</feature>
<dbReference type="GO" id="GO:0003677">
    <property type="term" value="F:DNA binding"/>
    <property type="evidence" value="ECO:0007669"/>
    <property type="project" value="InterPro"/>
</dbReference>
<dbReference type="InterPro" id="IPR025525">
    <property type="entry name" value="hAT-like_transposase_RNase-H"/>
</dbReference>
<dbReference type="PANTHER" id="PTHR23272:SF52">
    <property type="entry name" value="ZINC FINGER BED DOMAIN-CONTAINING PROTEIN DAYSLEEPER"/>
    <property type="match status" value="1"/>
</dbReference>